<dbReference type="RefSeq" id="WP_308453563.1">
    <property type="nucleotide sequence ID" value="NZ_JAJEQR010000021.1"/>
</dbReference>
<organism evidence="1 2">
    <name type="scientific">Hominifimenecus microfluidus</name>
    <dbReference type="NCBI Taxonomy" id="2885348"/>
    <lineage>
        <taxon>Bacteria</taxon>
        <taxon>Bacillati</taxon>
        <taxon>Bacillota</taxon>
        <taxon>Clostridia</taxon>
        <taxon>Lachnospirales</taxon>
        <taxon>Lachnospiraceae</taxon>
        <taxon>Hominifimenecus</taxon>
    </lineage>
</organism>
<dbReference type="Pfam" id="PF18907">
    <property type="entry name" value="DUF5662"/>
    <property type="match status" value="1"/>
</dbReference>
<name>A0AAE3EAF6_9FIRM</name>
<proteinExistence type="predicted"/>
<gene>
    <name evidence="1" type="ORF">LKD81_08450</name>
</gene>
<accession>A0AAE3EAF6</accession>
<dbReference type="EMBL" id="JAJEQR010000021">
    <property type="protein sequence ID" value="MCC2231027.1"/>
    <property type="molecule type" value="Genomic_DNA"/>
</dbReference>
<evidence type="ECO:0000313" key="2">
    <source>
        <dbReference type="Proteomes" id="UP001198182"/>
    </source>
</evidence>
<dbReference type="InterPro" id="IPR043721">
    <property type="entry name" value="DUF5662"/>
</dbReference>
<dbReference type="AlphaFoldDB" id="A0AAE3EAF6"/>
<evidence type="ECO:0000313" key="1">
    <source>
        <dbReference type="EMBL" id="MCC2231027.1"/>
    </source>
</evidence>
<protein>
    <submittedName>
        <fullName evidence="1">DUF5662 family protein</fullName>
    </submittedName>
</protein>
<comment type="caution">
    <text evidence="1">The sequence shown here is derived from an EMBL/GenBank/DDBJ whole genome shotgun (WGS) entry which is preliminary data.</text>
</comment>
<keyword evidence="2" id="KW-1185">Reference proteome</keyword>
<dbReference type="Proteomes" id="UP001198182">
    <property type="component" value="Unassembled WGS sequence"/>
</dbReference>
<sequence length="198" mass="23418">MHILAHFKTITHHKLLVMKHCFRAGLYWQGLVHDLSKYMPSEFWVGARYYQGDHSPNDAERKAIGYSSAWMHHKGRNKHHYEYWTDYKIGAPKGTIAPMPMPARYVAEMFCDRLAASQNYNKENFTPQMALDYYLQGKDNMVIHPKSKRQLEGLLRMYVDKGEDYTLRYIRKVFLKKFQVEQPRDLARDSGQRKQTGL</sequence>
<reference evidence="1" key="1">
    <citation type="submission" date="2021-10" db="EMBL/GenBank/DDBJ databases">
        <title>Anaerobic single-cell dispensing facilitates the cultivation of human gut bacteria.</title>
        <authorList>
            <person name="Afrizal A."/>
        </authorList>
    </citation>
    <scope>NUCLEOTIDE SEQUENCE</scope>
    <source>
        <strain evidence="1">CLA-AA-H215</strain>
    </source>
</reference>